<evidence type="ECO:0000256" key="2">
    <source>
        <dbReference type="SAM" id="SignalP"/>
    </source>
</evidence>
<protein>
    <recommendedName>
        <fullName evidence="5">Lipoprotein</fullName>
    </recommendedName>
</protein>
<comment type="caution">
    <text evidence="3">The sequence shown here is derived from an EMBL/GenBank/DDBJ whole genome shotgun (WGS) entry which is preliminary data.</text>
</comment>
<proteinExistence type="predicted"/>
<dbReference type="EMBL" id="JAQQFR010000007">
    <property type="protein sequence ID" value="MFL9879292.1"/>
    <property type="molecule type" value="Genomic_DNA"/>
</dbReference>
<gene>
    <name evidence="3" type="ORF">PQR63_12920</name>
</gene>
<accession>A0ABW8Z887</accession>
<feature type="chain" id="PRO_5045734849" description="Lipoprotein" evidence="2">
    <location>
        <begin position="34"/>
        <end position="226"/>
    </location>
</feature>
<reference evidence="3 4" key="1">
    <citation type="journal article" date="2024" name="Chem. Sci.">
        <title>Discovery of megapolipeptins by genome mining of a Burkholderiales bacteria collection.</title>
        <authorList>
            <person name="Paulo B.S."/>
            <person name="Recchia M.J.J."/>
            <person name="Lee S."/>
            <person name="Fergusson C.H."/>
            <person name="Romanowski S.B."/>
            <person name="Hernandez A."/>
            <person name="Krull N."/>
            <person name="Liu D.Y."/>
            <person name="Cavanagh H."/>
            <person name="Bos A."/>
            <person name="Gray C.A."/>
            <person name="Murphy B.T."/>
            <person name="Linington R.G."/>
            <person name="Eustaquio A.S."/>
        </authorList>
    </citation>
    <scope>NUCLEOTIDE SEQUENCE [LARGE SCALE GENOMIC DNA]</scope>
    <source>
        <strain evidence="3 4">RL21-008-BIB-B</strain>
    </source>
</reference>
<dbReference type="PROSITE" id="PS51257">
    <property type="entry name" value="PROKAR_LIPOPROTEIN"/>
    <property type="match status" value="1"/>
</dbReference>
<name>A0ABW8Z887_9BURK</name>
<feature type="signal peptide" evidence="2">
    <location>
        <begin position="1"/>
        <end position="33"/>
    </location>
</feature>
<keyword evidence="2" id="KW-0732">Signal</keyword>
<evidence type="ECO:0000256" key="1">
    <source>
        <dbReference type="SAM" id="MobiDB-lite"/>
    </source>
</evidence>
<sequence>MTLSTNRINRVSLTSIALIAATLLLSACHNEFAPHGAILAASTKEASSWDTLPQSDALRAAEQTYRACAMEAAQQHLAVKEFPEISDRVTYLTQDGRRVRKTEQASVNIDEMHIDNGCATRIVKSISIDVISDSAQATSIDETGKTLARPGDTQTSPAGSAHLTLAVAKKAQSAHSCTLMRDPGPQSHFMMLNLCRSEERRAEQEQQAQQEQSVVHPRKISSATSS</sequence>
<keyword evidence="4" id="KW-1185">Reference proteome</keyword>
<evidence type="ECO:0000313" key="3">
    <source>
        <dbReference type="EMBL" id="MFL9879292.1"/>
    </source>
</evidence>
<feature type="region of interest" description="Disordered" evidence="1">
    <location>
        <begin position="200"/>
        <end position="226"/>
    </location>
</feature>
<evidence type="ECO:0008006" key="5">
    <source>
        <dbReference type="Google" id="ProtNLM"/>
    </source>
</evidence>
<dbReference type="RefSeq" id="WP_408168290.1">
    <property type="nucleotide sequence ID" value="NZ_JAQQFR010000007.1"/>
</dbReference>
<evidence type="ECO:0000313" key="4">
    <source>
        <dbReference type="Proteomes" id="UP001629214"/>
    </source>
</evidence>
<dbReference type="Proteomes" id="UP001629214">
    <property type="component" value="Unassembled WGS sequence"/>
</dbReference>
<organism evidence="3 4">
    <name type="scientific">Herbaspirillum rhizosphaerae</name>
    <dbReference type="NCBI Taxonomy" id="346179"/>
    <lineage>
        <taxon>Bacteria</taxon>
        <taxon>Pseudomonadati</taxon>
        <taxon>Pseudomonadota</taxon>
        <taxon>Betaproteobacteria</taxon>
        <taxon>Burkholderiales</taxon>
        <taxon>Oxalobacteraceae</taxon>
        <taxon>Herbaspirillum</taxon>
    </lineage>
</organism>